<dbReference type="InterPro" id="IPR011545">
    <property type="entry name" value="DEAD/DEAH_box_helicase_dom"/>
</dbReference>
<dbReference type="GO" id="GO:0016787">
    <property type="term" value="F:hydrolase activity"/>
    <property type="evidence" value="ECO:0007669"/>
    <property type="project" value="UniProtKB-KW"/>
</dbReference>
<evidence type="ECO:0000256" key="6">
    <source>
        <dbReference type="ARBA" id="ARBA00022884"/>
    </source>
</evidence>
<feature type="domain" description="Helicase C-terminal" evidence="11">
    <location>
        <begin position="205"/>
        <end position="389"/>
    </location>
</feature>
<dbReference type="Proteomes" id="UP000188320">
    <property type="component" value="Unassembled WGS sequence"/>
</dbReference>
<dbReference type="GO" id="GO:0003723">
    <property type="term" value="F:RNA binding"/>
    <property type="evidence" value="ECO:0007669"/>
    <property type="project" value="UniProtKB-KW"/>
</dbReference>
<evidence type="ECO:0000256" key="1">
    <source>
        <dbReference type="ARBA" id="ARBA00012552"/>
    </source>
</evidence>
<dbReference type="SUPFAM" id="SSF52540">
    <property type="entry name" value="P-loop containing nucleoside triphosphate hydrolases"/>
    <property type="match status" value="1"/>
</dbReference>
<evidence type="ECO:0000256" key="9">
    <source>
        <dbReference type="SAM" id="MobiDB-lite"/>
    </source>
</evidence>
<evidence type="ECO:0000256" key="2">
    <source>
        <dbReference type="ARBA" id="ARBA00022741"/>
    </source>
</evidence>
<evidence type="ECO:0000256" key="5">
    <source>
        <dbReference type="ARBA" id="ARBA00022840"/>
    </source>
</evidence>
<dbReference type="GO" id="GO:0005524">
    <property type="term" value="F:ATP binding"/>
    <property type="evidence" value="ECO:0007669"/>
    <property type="project" value="UniProtKB-KW"/>
</dbReference>
<feature type="region of interest" description="Disordered" evidence="9">
    <location>
        <begin position="503"/>
        <end position="535"/>
    </location>
</feature>
<organism evidence="12 13">
    <name type="scientific">Zancudomyces culisetae</name>
    <name type="common">Gut fungus</name>
    <name type="synonym">Smittium culisetae</name>
    <dbReference type="NCBI Taxonomy" id="1213189"/>
    <lineage>
        <taxon>Eukaryota</taxon>
        <taxon>Fungi</taxon>
        <taxon>Fungi incertae sedis</taxon>
        <taxon>Zoopagomycota</taxon>
        <taxon>Kickxellomycotina</taxon>
        <taxon>Harpellomycetes</taxon>
        <taxon>Harpellales</taxon>
        <taxon>Legeriomycetaceae</taxon>
        <taxon>Zancudomyces</taxon>
    </lineage>
</organism>
<dbReference type="Gene3D" id="3.40.50.300">
    <property type="entry name" value="P-loop containing nucleotide triphosphate hydrolases"/>
    <property type="match status" value="2"/>
</dbReference>
<dbReference type="Pfam" id="PF00270">
    <property type="entry name" value="DEAD"/>
    <property type="match status" value="1"/>
</dbReference>
<keyword evidence="2" id="KW-0547">Nucleotide-binding</keyword>
<dbReference type="GO" id="GO:0003724">
    <property type="term" value="F:RNA helicase activity"/>
    <property type="evidence" value="ECO:0007669"/>
    <property type="project" value="UniProtKB-EC"/>
</dbReference>
<dbReference type="InterPro" id="IPR014001">
    <property type="entry name" value="Helicase_ATP-bd"/>
</dbReference>
<evidence type="ECO:0000256" key="4">
    <source>
        <dbReference type="ARBA" id="ARBA00022806"/>
    </source>
</evidence>
<keyword evidence="3" id="KW-0378">Hydrolase</keyword>
<dbReference type="PROSITE" id="PS51192">
    <property type="entry name" value="HELICASE_ATP_BIND_1"/>
    <property type="match status" value="1"/>
</dbReference>
<dbReference type="EMBL" id="LSSK01000774">
    <property type="protein sequence ID" value="OMH81952.1"/>
    <property type="molecule type" value="Genomic_DNA"/>
</dbReference>
<evidence type="ECO:0000256" key="7">
    <source>
        <dbReference type="ARBA" id="ARBA00038041"/>
    </source>
</evidence>
<evidence type="ECO:0000256" key="3">
    <source>
        <dbReference type="ARBA" id="ARBA00022801"/>
    </source>
</evidence>
<dbReference type="InterPro" id="IPR027417">
    <property type="entry name" value="P-loop_NTPase"/>
</dbReference>
<keyword evidence="4 12" id="KW-0347">Helicase</keyword>
<evidence type="ECO:0000313" key="13">
    <source>
        <dbReference type="Proteomes" id="UP000188320"/>
    </source>
</evidence>
<dbReference type="PROSITE" id="PS51194">
    <property type="entry name" value="HELICASE_CTER"/>
    <property type="match status" value="1"/>
</dbReference>
<keyword evidence="13" id="KW-1185">Reference proteome</keyword>
<keyword evidence="6" id="KW-0694">RNA-binding</keyword>
<accession>A0A1R1PM53</accession>
<protein>
    <recommendedName>
        <fullName evidence="1">RNA helicase</fullName>
        <ecNumber evidence="1">3.6.4.13</ecNumber>
    </recommendedName>
</protein>
<proteinExistence type="inferred from homology"/>
<gene>
    <name evidence="12" type="ORF">AX774_g4583</name>
</gene>
<evidence type="ECO:0000259" key="11">
    <source>
        <dbReference type="PROSITE" id="PS51194"/>
    </source>
</evidence>
<dbReference type="AlphaFoldDB" id="A0A1R1PM53"/>
<dbReference type="PANTHER" id="PTHR47959:SF21">
    <property type="entry name" value="DEAD-BOX HELICASE 56"/>
    <property type="match status" value="1"/>
</dbReference>
<dbReference type="OrthoDB" id="1191041at2759"/>
<keyword evidence="5" id="KW-0067">ATP-binding</keyword>
<comment type="caution">
    <text evidence="12">The sequence shown here is derived from an EMBL/GenBank/DDBJ whole genome shotgun (WGS) entry which is preliminary data.</text>
</comment>
<feature type="domain" description="Helicase ATP-binding" evidence="10">
    <location>
        <begin position="14"/>
        <end position="195"/>
    </location>
</feature>
<comment type="similarity">
    <text evidence="7">Belongs to the DEAD box helicase family. DDX56/DBP9 subfamily.</text>
</comment>
<name>A0A1R1PM53_ZANCU</name>
<dbReference type="GO" id="GO:0005829">
    <property type="term" value="C:cytosol"/>
    <property type="evidence" value="ECO:0007669"/>
    <property type="project" value="TreeGrafter"/>
</dbReference>
<comment type="catalytic activity">
    <reaction evidence="8">
        <text>ATP + H2O = ADP + phosphate + H(+)</text>
        <dbReference type="Rhea" id="RHEA:13065"/>
        <dbReference type="ChEBI" id="CHEBI:15377"/>
        <dbReference type="ChEBI" id="CHEBI:15378"/>
        <dbReference type="ChEBI" id="CHEBI:30616"/>
        <dbReference type="ChEBI" id="CHEBI:43474"/>
        <dbReference type="ChEBI" id="CHEBI:456216"/>
        <dbReference type="EC" id="3.6.4.13"/>
    </reaction>
</comment>
<dbReference type="EC" id="3.6.4.13" evidence="1"/>
<evidence type="ECO:0000313" key="12">
    <source>
        <dbReference type="EMBL" id="OMH81952.1"/>
    </source>
</evidence>
<dbReference type="Pfam" id="PF00271">
    <property type="entry name" value="Helicase_C"/>
    <property type="match status" value="1"/>
</dbReference>
<evidence type="ECO:0000256" key="8">
    <source>
        <dbReference type="ARBA" id="ARBA00047984"/>
    </source>
</evidence>
<dbReference type="SMART" id="SM00487">
    <property type="entry name" value="DEXDc"/>
    <property type="match status" value="1"/>
</dbReference>
<evidence type="ECO:0000259" key="10">
    <source>
        <dbReference type="PROSITE" id="PS51192"/>
    </source>
</evidence>
<dbReference type="InterPro" id="IPR001650">
    <property type="entry name" value="Helicase_C-like"/>
</dbReference>
<reference evidence="13" key="1">
    <citation type="submission" date="2017-01" db="EMBL/GenBank/DDBJ databases">
        <authorList>
            <person name="Wang Y."/>
            <person name="White M."/>
            <person name="Kvist S."/>
            <person name="Moncalvo J.-M."/>
        </authorList>
    </citation>
    <scope>NUCLEOTIDE SEQUENCE [LARGE SCALE GENOMIC DNA]</scope>
    <source>
        <strain evidence="13">COL-18-3</strain>
    </source>
</reference>
<sequence length="535" mass="60197">MGLVNLTPVQDKVIPVGLTGRDVIARARTGSGKTAAYGLVLLNKILRTNEANRKEKIQGVQAVVFVPTLELCEQISEYLKSVAKYCKKEIKIVNGGEGKTLQATRVLMAENPQVVIITPSRALKQIKEGGLRLTDTLETVVIDEADLILSFGYKDDVEALAKHIPRKSQKLLMSATLPKDVEDFSNLILQKPEKCIIGEENSAEKLMQYVVSCKEEDKFFLMYVVLKLKLITGKCIIFVSEIDRSYKLKLFLEQFGIKSCVLNSDLPIKSRYHIVEEFNRGIYEYIIATDEGIKTEENDTENKRNQYGVVRGIDFKDAEAVINLDFPKTPESYTHRIGRTARGNKRGMSLSFVSTIVGAQKQGNSKVQSQAKIQKKLFEGVKADQKSKGCTIEDYEFDMTQISGLKYRCEDALRAVTKTAVREAQIKEIKRQILNSEVLKTHFDDKPMDLNYVKHDRSLYHPAKIQDHLKHIPDYLAPKISGVSGGGGDLVVEEKAAELGLIRFSNPNKNKRAPQKKKRSGDPLRNFGASKRRRK</sequence>
<feature type="compositionally biased region" description="Basic residues" evidence="9">
    <location>
        <begin position="509"/>
        <end position="519"/>
    </location>
</feature>
<dbReference type="InterPro" id="IPR050079">
    <property type="entry name" value="DEAD_box_RNA_helicase"/>
</dbReference>
<dbReference type="CDD" id="cd18787">
    <property type="entry name" value="SF2_C_DEAD"/>
    <property type="match status" value="1"/>
</dbReference>
<dbReference type="SMART" id="SM00490">
    <property type="entry name" value="HELICc"/>
    <property type="match status" value="1"/>
</dbReference>
<dbReference type="PANTHER" id="PTHR47959">
    <property type="entry name" value="ATP-DEPENDENT RNA HELICASE RHLE-RELATED"/>
    <property type="match status" value="1"/>
</dbReference>